<evidence type="ECO:0000313" key="3">
    <source>
        <dbReference type="EMBL" id="SET62160.1"/>
    </source>
</evidence>
<feature type="region of interest" description="Disordered" evidence="1">
    <location>
        <begin position="25"/>
        <end position="56"/>
    </location>
</feature>
<sequence>MKKKILGLVFSAMLASSLIAGCSKNNSPAKETSLEKQGTEQSVTGQSATQASKEGSKGITLTWAVLYKTHLENRIWSITRHA</sequence>
<evidence type="ECO:0000313" key="4">
    <source>
        <dbReference type="Proteomes" id="UP000198970"/>
    </source>
</evidence>
<feature type="signal peptide" evidence="2">
    <location>
        <begin position="1"/>
        <end position="20"/>
    </location>
</feature>
<dbReference type="EMBL" id="LT630003">
    <property type="protein sequence ID" value="SET62160.1"/>
    <property type="molecule type" value="Genomic_DNA"/>
</dbReference>
<accession>A0ABY1C3V8</accession>
<keyword evidence="4" id="KW-1185">Reference proteome</keyword>
<keyword evidence="2" id="KW-0732">Signal</keyword>
<dbReference type="PROSITE" id="PS51257">
    <property type="entry name" value="PROKAR_LIPOPROTEIN"/>
    <property type="match status" value="1"/>
</dbReference>
<dbReference type="RefSeq" id="WP_100041577.1">
    <property type="nucleotide sequence ID" value="NZ_LT630003.1"/>
</dbReference>
<feature type="compositionally biased region" description="Polar residues" evidence="1">
    <location>
        <begin position="39"/>
        <end position="53"/>
    </location>
</feature>
<name>A0ABY1C3V8_9FIRM</name>
<gene>
    <name evidence="3" type="ORF">SAMN02745906_0725</name>
</gene>
<feature type="chain" id="PRO_5045620743" evidence="2">
    <location>
        <begin position="21"/>
        <end position="82"/>
    </location>
</feature>
<reference evidence="3 4" key="1">
    <citation type="submission" date="2016-10" db="EMBL/GenBank/DDBJ databases">
        <authorList>
            <person name="Varghese N."/>
            <person name="Submissions S."/>
        </authorList>
    </citation>
    <scope>NUCLEOTIDE SEQUENCE [LARGE SCALE GENOMIC DNA]</scope>
    <source>
        <strain evidence="3 4">ATCC 19403</strain>
    </source>
</reference>
<evidence type="ECO:0000256" key="1">
    <source>
        <dbReference type="SAM" id="MobiDB-lite"/>
    </source>
</evidence>
<dbReference type="Proteomes" id="UP000198970">
    <property type="component" value="Chromosome I"/>
</dbReference>
<organism evidence="3 4">
    <name type="scientific">Lacrimispora sphenoides JCM 1415</name>
    <dbReference type="NCBI Taxonomy" id="1297793"/>
    <lineage>
        <taxon>Bacteria</taxon>
        <taxon>Bacillati</taxon>
        <taxon>Bacillota</taxon>
        <taxon>Clostridia</taxon>
        <taxon>Lachnospirales</taxon>
        <taxon>Lachnospiraceae</taxon>
        <taxon>Lacrimispora</taxon>
    </lineage>
</organism>
<evidence type="ECO:0000256" key="2">
    <source>
        <dbReference type="SAM" id="SignalP"/>
    </source>
</evidence>
<protein>
    <submittedName>
        <fullName evidence="3">Uncharacterized protein</fullName>
    </submittedName>
</protein>
<proteinExistence type="predicted"/>